<dbReference type="InterPro" id="IPR045087">
    <property type="entry name" value="Cu-oxidase_fam"/>
</dbReference>
<dbReference type="Gene3D" id="2.60.40.420">
    <property type="entry name" value="Cupredoxins - blue copper proteins"/>
    <property type="match status" value="3"/>
</dbReference>
<organism evidence="6 7">
    <name type="scientific">Methylocella tundrae</name>
    <dbReference type="NCBI Taxonomy" id="227605"/>
    <lineage>
        <taxon>Bacteria</taxon>
        <taxon>Pseudomonadati</taxon>
        <taxon>Pseudomonadota</taxon>
        <taxon>Alphaproteobacteria</taxon>
        <taxon>Hyphomicrobiales</taxon>
        <taxon>Beijerinckiaceae</taxon>
        <taxon>Methylocella</taxon>
    </lineage>
</organism>
<dbReference type="EMBL" id="LR536451">
    <property type="protein sequence ID" value="VFU16733.1"/>
    <property type="molecule type" value="Genomic_DNA"/>
</dbReference>
<protein>
    <submittedName>
        <fullName evidence="6">Multicopper oxidase type 3</fullName>
    </submittedName>
</protein>
<evidence type="ECO:0000313" key="6">
    <source>
        <dbReference type="EMBL" id="VFU16733.1"/>
    </source>
</evidence>
<dbReference type="AlphaFoldDB" id="A0A4U8Z764"/>
<evidence type="ECO:0000256" key="1">
    <source>
        <dbReference type="ARBA" id="ARBA00022723"/>
    </source>
</evidence>
<gene>
    <name evidence="6" type="ORF">MTUNDRAET4_0347</name>
</gene>
<dbReference type="InterPro" id="IPR013517">
    <property type="entry name" value="FG-GAP"/>
</dbReference>
<dbReference type="InterPro" id="IPR028994">
    <property type="entry name" value="Integrin_alpha_N"/>
</dbReference>
<dbReference type="GO" id="GO:0005507">
    <property type="term" value="F:copper ion binding"/>
    <property type="evidence" value="ECO:0007669"/>
    <property type="project" value="InterPro"/>
</dbReference>
<dbReference type="Pfam" id="PF07731">
    <property type="entry name" value="Cu-oxidase_2"/>
    <property type="match status" value="1"/>
</dbReference>
<dbReference type="OrthoDB" id="9757546at2"/>
<sequence>MRHRPRYREFCRQLWTALVGSVAALSVLFATGLAVRANAAGNGPGQGVSSEFREPVTLASKDGVLEVRLTARQGAASLDTVSKPVQNFLLFDYEVIRGAPSDGKMSGGGLYPAPTLQVFPGETLIVHLDNALTDLTIADYFSPQYTAVNGVVPLYPIQMKSSPVNLHIHGIHVSPKGNSDNVMLHIAAGMSNTYTYNIPKNMPQGAYWYHSHLHTLTGPQTYTGLAGLLSIGRTDGNLPVVTEKQIPIRNMLLQYNFVFDRAGGLAQLDNPDWPQYVSTMAPPKGDELAKGVYRPLLAPVNFTQSKVGATYFTVWYAGPLSISNDRGLFQTIPSNLQTFTAANGQTDKDVPADPSLPDSKRDVQFTVNGQFEPTIRSKPGQTEIWVLANVSDFAYMSVQLTETATGRHPLIAIVGQDGNPYPAVHYPVTENGTRLVISPASRYAIAVTMPAEGDLVLEMPPRGGGAKTITAPGVLYTSNGTENPPAVLGSLSVLPSAVSYVDGFFAFPTQVLARAVPSQGKGVTTAFVEGQKLGAYTSFVELADTKPDVKRQILISGGFLNDKATAADPKAFVYAFDSAAFPNMPLIQPRLGSVEEWKFVNHNNDEHPIHVHVNDFQVVDYFDPTTGVHTGPDHFGADNSNAPAPTMQIDESVIQPGILSIRTRFDDYIGLFVMHCHRLNHEDNGLMALINVIPAVSSYAVAAPGGAGKPTEVRLFDGKDDRHIATVVPFPGYEGNVSIALGDVDGDGVLDLIVGAGKDHAPEVVVYSGKNTAARPFETELARFQAFPSEMRGGVSVTATQIDGTTSDNIVVGSGPGSPSEVRVYGTSLPASPGVAPPLFSSFKPNGDDTSGVSLAAGFIDFSTGRNSLVTASGPGSVGMVKVFVFPLTTPIAHGDAQKAAIDKPVNTTSFAPFGAEYRGGVSIGTGWLAGSLGGAKRIIVSQLADKGAVKVYSSGSALDGGPAMYVENPAHHDHGAKFREIASFEPFAGASGAQVATTSTTMGANLLVSGTSPQGARVLKFDFVRADPKATVLQPVLLGEIVSPEGARSVVVGGD</sequence>
<evidence type="ECO:0000259" key="4">
    <source>
        <dbReference type="Pfam" id="PF07731"/>
    </source>
</evidence>
<dbReference type="CDD" id="cd13853">
    <property type="entry name" value="CuRO_1_Tth-MCO_like"/>
    <property type="match status" value="1"/>
</dbReference>
<dbReference type="Pfam" id="PF07732">
    <property type="entry name" value="Cu-oxidase_3"/>
    <property type="match status" value="1"/>
</dbReference>
<dbReference type="PANTHER" id="PTHR11709:SF2">
    <property type="entry name" value="MULTICOPPER OXIDASE LPR1"/>
    <property type="match status" value="1"/>
</dbReference>
<feature type="domain" description="Plastocyanin-like" evidence="5">
    <location>
        <begin position="162"/>
        <end position="232"/>
    </location>
</feature>
<dbReference type="GO" id="GO:0016491">
    <property type="term" value="F:oxidoreductase activity"/>
    <property type="evidence" value="ECO:0007669"/>
    <property type="project" value="UniProtKB-KW"/>
</dbReference>
<dbReference type="KEGG" id="mtun:MTUNDRAET4_0347.1"/>
<geneLocation type="plasmid" evidence="6 7">
    <name>2</name>
</geneLocation>
<evidence type="ECO:0000256" key="2">
    <source>
        <dbReference type="ARBA" id="ARBA00022729"/>
    </source>
</evidence>
<feature type="domain" description="Plastocyanin-like" evidence="4">
    <location>
        <begin position="574"/>
        <end position="693"/>
    </location>
</feature>
<dbReference type="Gene3D" id="2.130.10.130">
    <property type="entry name" value="Integrin alpha, N-terminal"/>
    <property type="match status" value="1"/>
</dbReference>
<dbReference type="PROSITE" id="PS00080">
    <property type="entry name" value="MULTICOPPER_OXIDASE2"/>
    <property type="match status" value="1"/>
</dbReference>
<name>A0A4U8Z764_METTU</name>
<dbReference type="RefSeq" id="WP_134493131.1">
    <property type="nucleotide sequence ID" value="NZ_CP139088.1"/>
</dbReference>
<dbReference type="InterPro" id="IPR008972">
    <property type="entry name" value="Cupredoxin"/>
</dbReference>
<accession>A0A4U8Z764</accession>
<reference evidence="6 7" key="1">
    <citation type="submission" date="2019-03" db="EMBL/GenBank/DDBJ databases">
        <authorList>
            <person name="Kox A.R. M."/>
        </authorList>
    </citation>
    <scope>NUCLEOTIDE SEQUENCE [LARGE SCALE GENOMIC DNA]</scope>
    <source>
        <strain evidence="6">MTUNDRAET4 annotated genome</strain>
        <plasmid evidence="7">2</plasmid>
    </source>
</reference>
<keyword evidence="6" id="KW-0614">Plasmid</keyword>
<dbReference type="Pfam" id="PF01839">
    <property type="entry name" value="FG-GAP"/>
    <property type="match status" value="1"/>
</dbReference>
<dbReference type="PANTHER" id="PTHR11709">
    <property type="entry name" value="MULTI-COPPER OXIDASE"/>
    <property type="match status" value="1"/>
</dbReference>
<proteinExistence type="predicted"/>
<keyword evidence="1" id="KW-0479">Metal-binding</keyword>
<dbReference type="InterPro" id="IPR011706">
    <property type="entry name" value="Cu-oxidase_C"/>
</dbReference>
<dbReference type="SUPFAM" id="SSF69318">
    <property type="entry name" value="Integrin alpha N-terminal domain"/>
    <property type="match status" value="1"/>
</dbReference>
<evidence type="ECO:0000313" key="7">
    <source>
        <dbReference type="Proteomes" id="UP000294360"/>
    </source>
</evidence>
<dbReference type="SUPFAM" id="SSF49503">
    <property type="entry name" value="Cupredoxins"/>
    <property type="match status" value="3"/>
</dbReference>
<dbReference type="Proteomes" id="UP000294360">
    <property type="component" value="Plasmid 2"/>
</dbReference>
<dbReference type="InterPro" id="IPR011707">
    <property type="entry name" value="Cu-oxidase-like_N"/>
</dbReference>
<keyword evidence="3" id="KW-0560">Oxidoreductase</keyword>
<evidence type="ECO:0000256" key="3">
    <source>
        <dbReference type="ARBA" id="ARBA00023002"/>
    </source>
</evidence>
<dbReference type="InterPro" id="IPR002355">
    <property type="entry name" value="Cu_oxidase_Cu_BS"/>
</dbReference>
<evidence type="ECO:0000259" key="5">
    <source>
        <dbReference type="Pfam" id="PF07732"/>
    </source>
</evidence>
<keyword evidence="2" id="KW-0732">Signal</keyword>